<reference evidence="3" key="1">
    <citation type="journal article" date="2023" name="Mol. Phylogenet. Evol.">
        <title>Genome-scale phylogeny and comparative genomics of the fungal order Sordariales.</title>
        <authorList>
            <person name="Hensen N."/>
            <person name="Bonometti L."/>
            <person name="Westerberg I."/>
            <person name="Brannstrom I.O."/>
            <person name="Guillou S."/>
            <person name="Cros-Aarteil S."/>
            <person name="Calhoun S."/>
            <person name="Haridas S."/>
            <person name="Kuo A."/>
            <person name="Mondo S."/>
            <person name="Pangilinan J."/>
            <person name="Riley R."/>
            <person name="LaButti K."/>
            <person name="Andreopoulos B."/>
            <person name="Lipzen A."/>
            <person name="Chen C."/>
            <person name="Yan M."/>
            <person name="Daum C."/>
            <person name="Ng V."/>
            <person name="Clum A."/>
            <person name="Steindorff A."/>
            <person name="Ohm R.A."/>
            <person name="Martin F."/>
            <person name="Silar P."/>
            <person name="Natvig D.O."/>
            <person name="Lalanne C."/>
            <person name="Gautier V."/>
            <person name="Ament-Velasquez S.L."/>
            <person name="Kruys A."/>
            <person name="Hutchinson M.I."/>
            <person name="Powell A.J."/>
            <person name="Barry K."/>
            <person name="Miller A.N."/>
            <person name="Grigoriev I.V."/>
            <person name="Debuchy R."/>
            <person name="Gladieux P."/>
            <person name="Hiltunen Thoren M."/>
            <person name="Johannesson H."/>
        </authorList>
    </citation>
    <scope>NUCLEOTIDE SEQUENCE</scope>
    <source>
        <strain evidence="3">CBS 508.74</strain>
    </source>
</reference>
<dbReference type="EMBL" id="MU853339">
    <property type="protein sequence ID" value="KAK4113569.1"/>
    <property type="molecule type" value="Genomic_DNA"/>
</dbReference>
<accession>A0AAN6TFM8</accession>
<comment type="caution">
    <text evidence="3">The sequence shown here is derived from an EMBL/GenBank/DDBJ whole genome shotgun (WGS) entry which is preliminary data.</text>
</comment>
<sequence length="267" mass="28038">MAGAASETNYFKYPATASDHSNLEIVPDAAIEPVGKDRPAPQSSWQHQQQQQYGQLEKNESSRVPGKEILGLSVRTFWVITISLVLVLAGAIGGGIGGGLAASGRNRDQDDSSRSAGTTGAETTETPAVTSGTGTVTRSTPTAASSLTAIAGAASPAPRDAGCPNINDQIFVQLCNTNYPSGAEYGNPGIYDILKMYVPSLEDCITVCAYYNRQYQINEAKGVPRTGLCKSVAIVKAEGEYCYLKNGTGRNDTFGNPKGFTSAVLIS</sequence>
<feature type="region of interest" description="Disordered" evidence="1">
    <location>
        <begin position="22"/>
        <end position="62"/>
    </location>
</feature>
<evidence type="ECO:0000313" key="3">
    <source>
        <dbReference type="EMBL" id="KAK4113569.1"/>
    </source>
</evidence>
<evidence type="ECO:0008006" key="5">
    <source>
        <dbReference type="Google" id="ProtNLM"/>
    </source>
</evidence>
<feature type="compositionally biased region" description="Low complexity" evidence="1">
    <location>
        <begin position="116"/>
        <end position="140"/>
    </location>
</feature>
<dbReference type="AlphaFoldDB" id="A0AAN6TFM8"/>
<proteinExistence type="predicted"/>
<keyword evidence="2" id="KW-0472">Membrane</keyword>
<name>A0AAN6TFM8_9PEZI</name>
<organism evidence="3 4">
    <name type="scientific">Canariomyces notabilis</name>
    <dbReference type="NCBI Taxonomy" id="2074819"/>
    <lineage>
        <taxon>Eukaryota</taxon>
        <taxon>Fungi</taxon>
        <taxon>Dikarya</taxon>
        <taxon>Ascomycota</taxon>
        <taxon>Pezizomycotina</taxon>
        <taxon>Sordariomycetes</taxon>
        <taxon>Sordariomycetidae</taxon>
        <taxon>Sordariales</taxon>
        <taxon>Chaetomiaceae</taxon>
        <taxon>Canariomyces</taxon>
    </lineage>
</organism>
<keyword evidence="2" id="KW-1133">Transmembrane helix</keyword>
<feature type="transmembrane region" description="Helical" evidence="2">
    <location>
        <begin position="77"/>
        <end position="102"/>
    </location>
</feature>
<gene>
    <name evidence="3" type="ORF">N656DRAFT_628874</name>
</gene>
<evidence type="ECO:0000256" key="1">
    <source>
        <dbReference type="SAM" id="MobiDB-lite"/>
    </source>
</evidence>
<evidence type="ECO:0000313" key="4">
    <source>
        <dbReference type="Proteomes" id="UP001302812"/>
    </source>
</evidence>
<dbReference type="RefSeq" id="XP_064671139.1">
    <property type="nucleotide sequence ID" value="XM_064810359.1"/>
</dbReference>
<protein>
    <recommendedName>
        <fullName evidence="5">Apple domain-containing protein</fullName>
    </recommendedName>
</protein>
<feature type="region of interest" description="Disordered" evidence="1">
    <location>
        <begin position="101"/>
        <end position="140"/>
    </location>
</feature>
<dbReference type="GeneID" id="89934484"/>
<keyword evidence="4" id="KW-1185">Reference proteome</keyword>
<dbReference type="Proteomes" id="UP001302812">
    <property type="component" value="Unassembled WGS sequence"/>
</dbReference>
<evidence type="ECO:0000256" key="2">
    <source>
        <dbReference type="SAM" id="Phobius"/>
    </source>
</evidence>
<reference evidence="3" key="2">
    <citation type="submission" date="2023-05" db="EMBL/GenBank/DDBJ databases">
        <authorList>
            <consortium name="Lawrence Berkeley National Laboratory"/>
            <person name="Steindorff A."/>
            <person name="Hensen N."/>
            <person name="Bonometti L."/>
            <person name="Westerberg I."/>
            <person name="Brannstrom I.O."/>
            <person name="Guillou S."/>
            <person name="Cros-Aarteil S."/>
            <person name="Calhoun S."/>
            <person name="Haridas S."/>
            <person name="Kuo A."/>
            <person name="Mondo S."/>
            <person name="Pangilinan J."/>
            <person name="Riley R."/>
            <person name="Labutti K."/>
            <person name="Andreopoulos B."/>
            <person name="Lipzen A."/>
            <person name="Chen C."/>
            <person name="Yanf M."/>
            <person name="Daum C."/>
            <person name="Ng V."/>
            <person name="Clum A."/>
            <person name="Ohm R."/>
            <person name="Martin F."/>
            <person name="Silar P."/>
            <person name="Natvig D."/>
            <person name="Lalanne C."/>
            <person name="Gautier V."/>
            <person name="Ament-Velasquez S.L."/>
            <person name="Kruys A."/>
            <person name="Hutchinson M.I."/>
            <person name="Powell A.J."/>
            <person name="Barry K."/>
            <person name="Miller A.N."/>
            <person name="Grigoriev I.V."/>
            <person name="Debuchy R."/>
            <person name="Gladieux P."/>
            <person name="Thoren M.H."/>
            <person name="Johannesson H."/>
        </authorList>
    </citation>
    <scope>NUCLEOTIDE SEQUENCE</scope>
    <source>
        <strain evidence="3">CBS 508.74</strain>
    </source>
</reference>
<keyword evidence="2" id="KW-0812">Transmembrane</keyword>
<feature type="compositionally biased region" description="Low complexity" evidence="1">
    <location>
        <begin position="42"/>
        <end position="55"/>
    </location>
</feature>